<reference evidence="8" key="2">
    <citation type="submission" date="2021-10" db="EMBL/GenBank/DDBJ databases">
        <title>Complete genome sequences of five Ralstonia solancearum strains isolated from sunflower.</title>
        <authorList>
            <person name="She X."/>
            <person name="He Z."/>
        </authorList>
    </citation>
    <scope>NUCLEOTIDE SEQUENCE</scope>
    <source>
        <strain evidence="8">RS638</strain>
    </source>
</reference>
<comment type="subcellular location">
    <subcellularLocation>
        <location evidence="1">Cell membrane</location>
        <topology evidence="1">Multi-pass membrane protein</topology>
    </subcellularLocation>
</comment>
<evidence type="ECO:0000256" key="4">
    <source>
        <dbReference type="ARBA" id="ARBA00022989"/>
    </source>
</evidence>
<feature type="transmembrane region" description="Helical" evidence="6">
    <location>
        <begin position="387"/>
        <end position="411"/>
    </location>
</feature>
<feature type="transmembrane region" description="Helical" evidence="6">
    <location>
        <begin position="189"/>
        <end position="211"/>
    </location>
</feature>
<feature type="transmembrane region" description="Helical" evidence="6">
    <location>
        <begin position="86"/>
        <end position="111"/>
    </location>
</feature>
<dbReference type="GO" id="GO:0005886">
    <property type="term" value="C:plasma membrane"/>
    <property type="evidence" value="ECO:0007669"/>
    <property type="project" value="UniProtKB-SubCell"/>
</dbReference>
<dbReference type="AlphaFoldDB" id="A0A0K1ZNJ7"/>
<feature type="transmembrane region" description="Helical" evidence="6">
    <location>
        <begin position="260"/>
        <end position="281"/>
    </location>
</feature>
<feature type="transmembrane region" description="Helical" evidence="6">
    <location>
        <begin position="331"/>
        <end position="352"/>
    </location>
</feature>
<feature type="transmembrane region" description="Helical" evidence="6">
    <location>
        <begin position="223"/>
        <end position="240"/>
    </location>
</feature>
<evidence type="ECO:0000256" key="5">
    <source>
        <dbReference type="ARBA" id="ARBA00023136"/>
    </source>
</evidence>
<dbReference type="PANTHER" id="PTHR30250">
    <property type="entry name" value="PST FAMILY PREDICTED COLANIC ACID TRANSPORTER"/>
    <property type="match status" value="1"/>
</dbReference>
<proteinExistence type="predicted"/>
<evidence type="ECO:0000256" key="2">
    <source>
        <dbReference type="ARBA" id="ARBA00022475"/>
    </source>
</evidence>
<dbReference type="InterPro" id="IPR050833">
    <property type="entry name" value="Poly_Biosynth_Transport"/>
</dbReference>
<feature type="transmembrane region" description="Helical" evidence="6">
    <location>
        <begin position="302"/>
        <end position="325"/>
    </location>
</feature>
<keyword evidence="2" id="KW-1003">Cell membrane</keyword>
<evidence type="ECO:0000256" key="3">
    <source>
        <dbReference type="ARBA" id="ARBA00022692"/>
    </source>
</evidence>
<keyword evidence="4 6" id="KW-1133">Transmembrane helix</keyword>
<keyword evidence="5 6" id="KW-0472">Membrane</keyword>
<organism evidence="7">
    <name type="scientific">Ralstonia solanacearum</name>
    <name type="common">Pseudomonas solanacearum</name>
    <dbReference type="NCBI Taxonomy" id="305"/>
    <lineage>
        <taxon>Bacteria</taxon>
        <taxon>Pseudomonadati</taxon>
        <taxon>Pseudomonadota</taxon>
        <taxon>Betaproteobacteria</taxon>
        <taxon>Burkholderiales</taxon>
        <taxon>Burkholderiaceae</taxon>
        <taxon>Ralstonia</taxon>
        <taxon>Ralstonia solanacearum species complex</taxon>
    </lineage>
</organism>
<feature type="transmembrane region" description="Helical" evidence="6">
    <location>
        <begin position="26"/>
        <end position="44"/>
    </location>
</feature>
<dbReference type="PATRIC" id="fig|305.92.peg.3080"/>
<evidence type="ECO:0000256" key="1">
    <source>
        <dbReference type="ARBA" id="ARBA00004651"/>
    </source>
</evidence>
<protein>
    <submittedName>
        <fullName evidence="7">Lipopolysaccharide O-SIDE chain biosynthesis transmembrane protein</fullName>
    </submittedName>
    <submittedName>
        <fullName evidence="8">Lipopolysaccharide biosynthesis protein</fullName>
    </submittedName>
</protein>
<feature type="transmembrane region" description="Helical" evidence="6">
    <location>
        <begin position="50"/>
        <end position="74"/>
    </location>
</feature>
<dbReference type="EMBL" id="CP085043">
    <property type="protein sequence ID" value="UZF14226.1"/>
    <property type="molecule type" value="Genomic_DNA"/>
</dbReference>
<evidence type="ECO:0000313" key="7">
    <source>
        <dbReference type="EMBL" id="CUV53346.1"/>
    </source>
</evidence>
<gene>
    <name evidence="8" type="ORF">LH706_14530</name>
    <name evidence="7" type="ORF">RUN215_v1_120056</name>
</gene>
<dbReference type="PANTHER" id="PTHR30250:SF11">
    <property type="entry name" value="O-ANTIGEN TRANSPORTER-RELATED"/>
    <property type="match status" value="1"/>
</dbReference>
<evidence type="ECO:0000256" key="6">
    <source>
        <dbReference type="SAM" id="Phobius"/>
    </source>
</evidence>
<feature type="transmembrane region" description="Helical" evidence="6">
    <location>
        <begin position="364"/>
        <end position="381"/>
    </location>
</feature>
<dbReference type="EMBL" id="LN899820">
    <property type="protein sequence ID" value="CUV53346.1"/>
    <property type="molecule type" value="Genomic_DNA"/>
</dbReference>
<feature type="transmembrane region" description="Helical" evidence="6">
    <location>
        <begin position="157"/>
        <end position="177"/>
    </location>
</feature>
<feature type="transmembrane region" description="Helical" evidence="6">
    <location>
        <begin position="117"/>
        <end position="136"/>
    </location>
</feature>
<reference evidence="7" key="1">
    <citation type="submission" date="2015-10" db="EMBL/GenBank/DDBJ databases">
        <authorList>
            <person name="Gilbert D.G."/>
        </authorList>
    </citation>
    <scope>NUCLEOTIDE SEQUENCE</scope>
    <source>
        <strain evidence="7">Phyl III-seqv23</strain>
    </source>
</reference>
<accession>A0A0K1ZNJ7</accession>
<evidence type="ECO:0000313" key="8">
    <source>
        <dbReference type="EMBL" id="UZF14226.1"/>
    </source>
</evidence>
<name>A0A0K1ZNJ7_RALSL</name>
<keyword evidence="3 6" id="KW-0812">Transmembrane</keyword>
<sequence length="422" mass="44927">MTGTPIQRTGVVRTLTNSSVVVLERIAQIGVTLVATLVIARTFGPQTYGVWQAAQSIFAVTSALCLIVPGEVLLPRLKATSDWERLSVTLSSALVARIAFGVLILVGYGIALIVAPAALHGTLVVALILQCSIAVTEPVNGLSSWYQAQLNNVPVSLRRLVGLALRLGIFVLCIVMLGRPPLPLLAAAWPIEALVAGVLVTAMFMASHGAFRFRWTATELSSLVRAGLPVWWGLLFYALFLKADRLLLPHRMDPQGFGVYGAAAQLVETAVGMVILVTNTLMPRLIYHREDGRLDRTTAAGLLGAIAIACAVTSLLAPFIIRVLFGAGFTGAAPILAIGIWLAALAAIDTLLTGILIRERVFRVVLIKWTLAAALQYAIIAELFPHLGLGAVLIAYLSGYGVALGLSGYSLNRLRSRAEARA</sequence>